<dbReference type="EMBL" id="BK015846">
    <property type="protein sequence ID" value="DAE27862.1"/>
    <property type="molecule type" value="Genomic_DNA"/>
</dbReference>
<protein>
    <submittedName>
        <fullName evidence="1">Uncharacterized protein</fullName>
    </submittedName>
</protein>
<evidence type="ECO:0000313" key="1">
    <source>
        <dbReference type="EMBL" id="DAE27862.1"/>
    </source>
</evidence>
<organism evidence="1">
    <name type="scientific">virus sp. ctDYl1</name>
    <dbReference type="NCBI Taxonomy" id="2826795"/>
    <lineage>
        <taxon>Viruses</taxon>
    </lineage>
</organism>
<sequence>MMILLVPVTLYFAQMAIFLKTLMEQLGTMEIIHLFSIYYRQEKGLEFIPYIQPQTFRPLKDMVL</sequence>
<proteinExistence type="predicted"/>
<name>A0A8S5R8X1_9VIRU</name>
<accession>A0A8S5R8X1</accession>
<reference evidence="1" key="1">
    <citation type="journal article" date="2021" name="Proc. Natl. Acad. Sci. U.S.A.">
        <title>A Catalog of Tens of Thousands of Viruses from Human Metagenomes Reveals Hidden Associations with Chronic Diseases.</title>
        <authorList>
            <person name="Tisza M.J."/>
            <person name="Buck C.B."/>
        </authorList>
    </citation>
    <scope>NUCLEOTIDE SEQUENCE</scope>
    <source>
        <strain evidence="1">CtDYl1</strain>
    </source>
</reference>